<dbReference type="Proteomes" id="UP000266649">
    <property type="component" value="Unassembled WGS sequence"/>
</dbReference>
<evidence type="ECO:0008006" key="3">
    <source>
        <dbReference type="Google" id="ProtNLM"/>
    </source>
</evidence>
<gene>
    <name evidence="1" type="ORF">D2N39_20760</name>
</gene>
<dbReference type="GO" id="GO:0004803">
    <property type="term" value="F:transposase activity"/>
    <property type="evidence" value="ECO:0007669"/>
    <property type="project" value="InterPro"/>
</dbReference>
<dbReference type="OrthoDB" id="9803878at2"/>
<dbReference type="EMBL" id="QXXQ01000021">
    <property type="protein sequence ID" value="RID89904.1"/>
    <property type="molecule type" value="Genomic_DNA"/>
</dbReference>
<keyword evidence="2" id="KW-1185">Reference proteome</keyword>
<dbReference type="RefSeq" id="WP_119136687.1">
    <property type="nucleotide sequence ID" value="NZ_QXXQ01000021.1"/>
</dbReference>
<protein>
    <recommendedName>
        <fullName evidence="3">Transposase</fullName>
    </recommendedName>
</protein>
<proteinExistence type="predicted"/>
<name>A0A398BJQ8_9RHOB</name>
<dbReference type="AlphaFoldDB" id="A0A398BJQ8"/>
<dbReference type="GO" id="GO:0006313">
    <property type="term" value="P:DNA transposition"/>
    <property type="evidence" value="ECO:0007669"/>
    <property type="project" value="InterPro"/>
</dbReference>
<accession>A0A398BJQ8</accession>
<comment type="caution">
    <text evidence="1">The sequence shown here is derived from an EMBL/GenBank/DDBJ whole genome shotgun (WGS) entry which is preliminary data.</text>
</comment>
<evidence type="ECO:0000313" key="2">
    <source>
        <dbReference type="Proteomes" id="UP000266649"/>
    </source>
</evidence>
<reference evidence="1 2" key="1">
    <citation type="submission" date="2018-09" db="EMBL/GenBank/DDBJ databases">
        <title>Gemmobacter lutimaris sp. nov., a marine bacterium isolated from tidal flat.</title>
        <authorList>
            <person name="Lee D.W."/>
            <person name="Yoo Y."/>
            <person name="Kim J.-J."/>
            <person name="Kim B.S."/>
        </authorList>
    </citation>
    <scope>NUCLEOTIDE SEQUENCE [LARGE SCALE GENOMIC DNA]</scope>
    <source>
        <strain evidence="1 2">YJ-T1-11</strain>
    </source>
</reference>
<dbReference type="GO" id="GO:0043565">
    <property type="term" value="F:sequence-specific DNA binding"/>
    <property type="evidence" value="ECO:0007669"/>
    <property type="project" value="InterPro"/>
</dbReference>
<dbReference type="Pfam" id="PF01527">
    <property type="entry name" value="HTH_Tnp_1"/>
    <property type="match status" value="1"/>
</dbReference>
<dbReference type="InterPro" id="IPR002514">
    <property type="entry name" value="Transposase_8"/>
</dbReference>
<evidence type="ECO:0000313" key="1">
    <source>
        <dbReference type="EMBL" id="RID89904.1"/>
    </source>
</evidence>
<organism evidence="1 2">
    <name type="scientific">Gemmobacter lutimaris</name>
    <dbReference type="NCBI Taxonomy" id="2306023"/>
    <lineage>
        <taxon>Bacteria</taxon>
        <taxon>Pseudomonadati</taxon>
        <taxon>Pseudomonadota</taxon>
        <taxon>Alphaproteobacteria</taxon>
        <taxon>Rhodobacterales</taxon>
        <taxon>Paracoccaceae</taxon>
        <taxon>Gemmobacter</taxon>
    </lineage>
</organism>
<dbReference type="SUPFAM" id="SSF48295">
    <property type="entry name" value="TrpR-like"/>
    <property type="match status" value="1"/>
</dbReference>
<dbReference type="InterPro" id="IPR010921">
    <property type="entry name" value="Trp_repressor/repl_initiator"/>
</dbReference>
<sequence>MSKRRNHDAGFKARVALEAVKGERTVSELAAEYGVHPTIIHQWKKTLLDGAAEIFDRGGKKAPEVDEDTVRALHAKIGELAVANDLYERDSVNSARLITRPLDHGRHAGLVVPFADWAIHAPYVVAVNRLKAGHRPR</sequence>